<dbReference type="GeneID" id="40085933"/>
<sequence>MLNEDTLAALGYTKASLENWPGVQTRCSISLVVVQSSGETREHQGVLLDAGGYTYNDKVELDASWLEASPYGGYERHSLSTFEGESELFFKVLSSASTVEEIRDETFVKLEGLQLNHADEEAVKHLIEAALKAAEELGSRNAIDWESSSLYC</sequence>
<organism evidence="1 2">
    <name type="scientific">Acidovorax phage ACP17</name>
    <dbReference type="NCBI Taxonomy" id="2010329"/>
    <lineage>
        <taxon>Viruses</taxon>
        <taxon>Duplodnaviria</taxon>
        <taxon>Heunggongvirae</taxon>
        <taxon>Uroviricota</taxon>
        <taxon>Caudoviricetes</taxon>
        <taxon>Busanvirus</taxon>
        <taxon>Busanvirus ACP17</taxon>
    </lineage>
</organism>
<dbReference type="KEGG" id="vg:40085933"/>
<name>A0A218M3B9_9CAUD</name>
<dbReference type="EMBL" id="KY979132">
    <property type="protein sequence ID" value="ASD50529.1"/>
    <property type="molecule type" value="Genomic_DNA"/>
</dbReference>
<dbReference type="Proteomes" id="UP000224101">
    <property type="component" value="Segment"/>
</dbReference>
<accession>A0A218M3B9</accession>
<reference evidence="1 2" key="1">
    <citation type="submission" date="2017-08" db="EMBL/GenBank/DDBJ databases">
        <title>Characterization and complete genome sequence of novel bacteriophage infecting the causal agent of bacterial fruit blotch, Acidovorax citrulli.</title>
        <authorList>
            <person name="Midani A.R."/>
            <person name="Park S.-H."/>
            <person name="Choi T.-J."/>
        </authorList>
    </citation>
    <scope>NUCLEOTIDE SEQUENCE [LARGE SCALE GENOMIC DNA]</scope>
</reference>
<protein>
    <submittedName>
        <fullName evidence="1">Uncharacterized protein</fullName>
    </submittedName>
</protein>
<dbReference type="RefSeq" id="YP_009609848.1">
    <property type="nucleotide sequence ID" value="NC_041997.1"/>
</dbReference>
<evidence type="ECO:0000313" key="1">
    <source>
        <dbReference type="EMBL" id="ASD50529.1"/>
    </source>
</evidence>
<proteinExistence type="predicted"/>
<keyword evidence="2" id="KW-1185">Reference proteome</keyword>
<evidence type="ECO:0000313" key="2">
    <source>
        <dbReference type="Proteomes" id="UP000224101"/>
    </source>
</evidence>